<reference evidence="3" key="2">
    <citation type="submission" date="2019-10" db="EMBL/GenBank/DDBJ databases">
        <title>A de novo genome assembly of a pear dwarfing rootstock.</title>
        <authorList>
            <person name="Wang F."/>
            <person name="Wang J."/>
            <person name="Li S."/>
            <person name="Zhang Y."/>
            <person name="Fang M."/>
            <person name="Ma L."/>
            <person name="Zhao Y."/>
            <person name="Jiang S."/>
        </authorList>
    </citation>
    <scope>NUCLEOTIDE SEQUENCE [LARGE SCALE GENOMIC DNA]</scope>
</reference>
<dbReference type="Proteomes" id="UP000327157">
    <property type="component" value="Chromosome 5"/>
</dbReference>
<name>A0A5N5I685_9ROSA</name>
<keyword evidence="1" id="KW-1133">Transmembrane helix</keyword>
<reference evidence="2 3" key="1">
    <citation type="submission" date="2019-09" db="EMBL/GenBank/DDBJ databases">
        <authorList>
            <person name="Ou C."/>
        </authorList>
    </citation>
    <scope>NUCLEOTIDE SEQUENCE [LARGE SCALE GENOMIC DNA]</scope>
    <source>
        <strain evidence="2">S2</strain>
        <tissue evidence="2">Leaf</tissue>
    </source>
</reference>
<evidence type="ECO:0000313" key="2">
    <source>
        <dbReference type="EMBL" id="KAB2635656.1"/>
    </source>
</evidence>
<organism evidence="2 3">
    <name type="scientific">Pyrus ussuriensis x Pyrus communis</name>
    <dbReference type="NCBI Taxonomy" id="2448454"/>
    <lineage>
        <taxon>Eukaryota</taxon>
        <taxon>Viridiplantae</taxon>
        <taxon>Streptophyta</taxon>
        <taxon>Embryophyta</taxon>
        <taxon>Tracheophyta</taxon>
        <taxon>Spermatophyta</taxon>
        <taxon>Magnoliopsida</taxon>
        <taxon>eudicotyledons</taxon>
        <taxon>Gunneridae</taxon>
        <taxon>Pentapetalae</taxon>
        <taxon>rosids</taxon>
        <taxon>fabids</taxon>
        <taxon>Rosales</taxon>
        <taxon>Rosaceae</taxon>
        <taxon>Amygdaloideae</taxon>
        <taxon>Maleae</taxon>
        <taxon>Pyrus</taxon>
    </lineage>
</organism>
<feature type="transmembrane region" description="Helical" evidence="1">
    <location>
        <begin position="26"/>
        <end position="46"/>
    </location>
</feature>
<keyword evidence="1" id="KW-0812">Transmembrane</keyword>
<evidence type="ECO:0000313" key="3">
    <source>
        <dbReference type="Proteomes" id="UP000327157"/>
    </source>
</evidence>
<dbReference type="EMBL" id="SMOL01000004">
    <property type="protein sequence ID" value="KAB2635656.1"/>
    <property type="molecule type" value="Genomic_DNA"/>
</dbReference>
<protein>
    <submittedName>
        <fullName evidence="2">Uncharacterized protein</fullName>
    </submittedName>
</protein>
<comment type="caution">
    <text evidence="2">The sequence shown here is derived from an EMBL/GenBank/DDBJ whole genome shotgun (WGS) entry which is preliminary data.</text>
</comment>
<proteinExistence type="predicted"/>
<feature type="transmembrane region" description="Helical" evidence="1">
    <location>
        <begin position="84"/>
        <end position="108"/>
    </location>
</feature>
<keyword evidence="3" id="KW-1185">Reference proteome</keyword>
<feature type="transmembrane region" description="Helical" evidence="1">
    <location>
        <begin position="53"/>
        <end position="72"/>
    </location>
</feature>
<sequence>MNLANRQDAYIIYSLVVVRYNRMPTIFLNCFCAYLFATNLALFFYTDSSKFKLVLYTHFTPITGLSCGLFTNSQVFLRLLKFKWVNLLCHIFAHSCTLVLCANSFFVLKIKGKHLFPFVSLTTKLLRNLSLNTSTM</sequence>
<reference evidence="2 3" key="3">
    <citation type="submission" date="2019-11" db="EMBL/GenBank/DDBJ databases">
        <title>A de novo genome assembly of a pear dwarfing rootstock.</title>
        <authorList>
            <person name="Wang F."/>
            <person name="Wang J."/>
            <person name="Li S."/>
            <person name="Zhang Y."/>
            <person name="Fang M."/>
            <person name="Ma L."/>
            <person name="Zhao Y."/>
            <person name="Jiang S."/>
        </authorList>
    </citation>
    <scope>NUCLEOTIDE SEQUENCE [LARGE SCALE GENOMIC DNA]</scope>
    <source>
        <strain evidence="2">S2</strain>
        <tissue evidence="2">Leaf</tissue>
    </source>
</reference>
<dbReference type="AlphaFoldDB" id="A0A5N5I685"/>
<evidence type="ECO:0000256" key="1">
    <source>
        <dbReference type="SAM" id="Phobius"/>
    </source>
</evidence>
<gene>
    <name evidence="2" type="ORF">D8674_026190</name>
</gene>
<accession>A0A5N5I685</accession>
<keyword evidence="1" id="KW-0472">Membrane</keyword>